<evidence type="ECO:0000313" key="1">
    <source>
        <dbReference type="EMBL" id="XBX83766.1"/>
    </source>
</evidence>
<gene>
    <name evidence="1" type="ORF">ABIQ69_07675</name>
</gene>
<dbReference type="InterPro" id="IPR012545">
    <property type="entry name" value="DUF1697"/>
</dbReference>
<dbReference type="AlphaFoldDB" id="A0AAU7WBF3"/>
<dbReference type="PANTHER" id="PTHR36439:SF1">
    <property type="entry name" value="DUF1697 DOMAIN-CONTAINING PROTEIN"/>
    <property type="match status" value="1"/>
</dbReference>
<dbReference type="PIRSF" id="PIRSF008502">
    <property type="entry name" value="UCP008502"/>
    <property type="match status" value="1"/>
</dbReference>
<dbReference type="SUPFAM" id="SSF160379">
    <property type="entry name" value="SP0830-like"/>
    <property type="match status" value="1"/>
</dbReference>
<accession>A0AAU7WBF3</accession>
<reference evidence="1" key="1">
    <citation type="submission" date="2024-05" db="EMBL/GenBank/DDBJ databases">
        <authorList>
            <person name="Yu L."/>
        </authorList>
    </citation>
    <scope>NUCLEOTIDE SEQUENCE</scope>
    <source>
        <strain evidence="1">G08B096</strain>
    </source>
</reference>
<dbReference type="EMBL" id="CP158374">
    <property type="protein sequence ID" value="XBX83766.1"/>
    <property type="molecule type" value="Genomic_DNA"/>
</dbReference>
<dbReference type="Gene3D" id="3.30.70.1280">
    <property type="entry name" value="SP0830-like domains"/>
    <property type="match status" value="1"/>
</dbReference>
<sequence length="175" mass="19098">MTLWVALLRGVNVGGVAITSAELRELASDLGFEDVRTVLASGNVVFSAGRSSSSALRRKIEGALEERFGYDAHVVLVELARLRRIVDDFPFDDADRDRQPYVVFATEASVLGDVLDAAGPLDEDVDPIERGDGVLYWNPVKGTTLKTPFAKVTAKPPFAPELTTRNLRTLRKVLA</sequence>
<protein>
    <submittedName>
        <fullName evidence="1">DUF1697 domain-containing protein</fullName>
    </submittedName>
</protein>
<organism evidence="1">
    <name type="scientific">Agromyces sp. G08B096</name>
    <dbReference type="NCBI Taxonomy" id="3156399"/>
    <lineage>
        <taxon>Bacteria</taxon>
        <taxon>Bacillati</taxon>
        <taxon>Actinomycetota</taxon>
        <taxon>Actinomycetes</taxon>
        <taxon>Micrococcales</taxon>
        <taxon>Microbacteriaceae</taxon>
        <taxon>Agromyces</taxon>
    </lineage>
</organism>
<name>A0AAU7WBF3_9MICO</name>
<dbReference type="RefSeq" id="WP_350349767.1">
    <property type="nucleotide sequence ID" value="NZ_CP158374.1"/>
</dbReference>
<dbReference type="Gene3D" id="3.30.70.1260">
    <property type="entry name" value="bacterial protein sp0830 like"/>
    <property type="match status" value="1"/>
</dbReference>
<dbReference type="PANTHER" id="PTHR36439">
    <property type="entry name" value="BLL4334 PROTEIN"/>
    <property type="match status" value="1"/>
</dbReference>
<proteinExistence type="predicted"/>
<dbReference type="Pfam" id="PF08002">
    <property type="entry name" value="DUF1697"/>
    <property type="match status" value="1"/>
</dbReference>